<dbReference type="Pfam" id="PF14479">
    <property type="entry name" value="HeLo"/>
    <property type="match status" value="1"/>
</dbReference>
<dbReference type="AlphaFoldDB" id="K1WJV1"/>
<protein>
    <recommendedName>
        <fullName evidence="2">Prion-inhibition and propagation HeLo domain-containing protein</fullName>
    </recommendedName>
</protein>
<dbReference type="SUPFAM" id="SSF56112">
    <property type="entry name" value="Protein kinase-like (PK-like)"/>
    <property type="match status" value="1"/>
</dbReference>
<feature type="region of interest" description="Disordered" evidence="1">
    <location>
        <begin position="248"/>
        <end position="285"/>
    </location>
</feature>
<dbReference type="InterPro" id="IPR038305">
    <property type="entry name" value="HeLo_sf"/>
</dbReference>
<dbReference type="PANTHER" id="PTHR37542">
    <property type="entry name" value="HELO DOMAIN-CONTAINING PROTEIN-RELATED"/>
    <property type="match status" value="1"/>
</dbReference>
<dbReference type="EMBL" id="JH921434">
    <property type="protein sequence ID" value="EKD17975.1"/>
    <property type="molecule type" value="Genomic_DNA"/>
</dbReference>
<dbReference type="Proteomes" id="UP000006753">
    <property type="component" value="Unassembled WGS sequence"/>
</dbReference>
<evidence type="ECO:0000259" key="2">
    <source>
        <dbReference type="Pfam" id="PF14479"/>
    </source>
</evidence>
<feature type="compositionally biased region" description="Low complexity" evidence="1">
    <location>
        <begin position="250"/>
        <end position="281"/>
    </location>
</feature>
<dbReference type="Gene3D" id="1.10.510.10">
    <property type="entry name" value="Transferase(Phosphotransferase) domain 1"/>
    <property type="match status" value="1"/>
</dbReference>
<dbReference type="InterPro" id="IPR011009">
    <property type="entry name" value="Kinase-like_dom_sf"/>
</dbReference>
<dbReference type="OMA" id="NLEEYRF"/>
<dbReference type="InterPro" id="IPR029498">
    <property type="entry name" value="HeLo_dom"/>
</dbReference>
<dbReference type="InParanoid" id="K1WJV1"/>
<dbReference type="eggNOG" id="ENOG502SI3S">
    <property type="taxonomic scope" value="Eukaryota"/>
</dbReference>
<keyword evidence="4" id="KW-1185">Reference proteome</keyword>
<reference evidence="3 4" key="1">
    <citation type="journal article" date="2012" name="BMC Genomics">
        <title>Sequencing the genome of Marssonina brunnea reveals fungus-poplar co-evolution.</title>
        <authorList>
            <person name="Zhu S."/>
            <person name="Cao Y.-Z."/>
            <person name="Jiang C."/>
            <person name="Tan B.-Y."/>
            <person name="Wang Z."/>
            <person name="Feng S."/>
            <person name="Zhang L."/>
            <person name="Su X.-H."/>
            <person name="Brejova B."/>
            <person name="Vinar T."/>
            <person name="Xu M."/>
            <person name="Wang M.-X."/>
            <person name="Zhang S.-G."/>
            <person name="Huang M.-R."/>
            <person name="Wu R."/>
            <person name="Zhou Y."/>
        </authorList>
    </citation>
    <scope>NUCLEOTIDE SEQUENCE [LARGE SCALE GENOMIC DNA]</scope>
    <source>
        <strain evidence="3 4">MB_m1</strain>
    </source>
</reference>
<sequence>MSGFDVAAGAVGFASLGILALQGCIKGFVLLSTAQNFGQDADMVRSEIEFEQYRLYKWAETIGLESGSPSRNMDWEIVHGHLKKLETLLNDTDNFKSEYRLELVTTEDKLSSDEVAPPKKSFRHLFKPSFHNETARTLQKGVNVWKRLKWAAIDKDGVSLLVNDVHRFVEDLWNMLRDEDLAFMRSSMEALMRHAISQTQGPKELSDLERLLNFKRQGDSRFEDAAIQSALSLKQRSVVLGYHENTETCSSNSFSSKPLSNSLSSATLVRPSRGSTSPRTSIATRTRNPGVALSYKFLKTEPGLGQDSNSRQVGYYDGKFVLVEWKVVDRGVETRLKYRIKTLAALLQEMSSAPFHSLTCLGYLKDPKSGNYGYIFQAPPETTKFMSLEKLLIGHTLAPSLDDRLDLAIAMTETVLQLHTAGWLHKGVRADNVIFFHQTTIDITKVYLEGYEYARADNPTDMTEAPVPDQGADLTRHPALLRANRAPFRKAFDLYGLGCLLLEIGLWERLPTILLHFSRREHDPTMTARVSQTSLIYETKEEMVRVNKSKGKLLTDTGPGSVGKALEFAAGRTFASVVRSCLSAADEKNASTSGDLGEKEEDIDPDDECIDLEIEILEKLKRCRS</sequence>
<dbReference type="PANTHER" id="PTHR37542:SF1">
    <property type="entry name" value="PRION-INHIBITION AND PROPAGATION HELO DOMAIN-CONTAINING PROTEIN"/>
    <property type="match status" value="1"/>
</dbReference>
<dbReference type="Gene3D" id="1.20.120.1020">
    <property type="entry name" value="Prion-inhibition and propagation, HeLo domain"/>
    <property type="match status" value="1"/>
</dbReference>
<evidence type="ECO:0000256" key="1">
    <source>
        <dbReference type="SAM" id="MobiDB-lite"/>
    </source>
</evidence>
<gene>
    <name evidence="3" type="ORF">MBM_03747</name>
</gene>
<organism evidence="3 4">
    <name type="scientific">Marssonina brunnea f. sp. multigermtubi (strain MB_m1)</name>
    <name type="common">Marssonina leaf spot fungus</name>
    <dbReference type="NCBI Taxonomy" id="1072389"/>
    <lineage>
        <taxon>Eukaryota</taxon>
        <taxon>Fungi</taxon>
        <taxon>Dikarya</taxon>
        <taxon>Ascomycota</taxon>
        <taxon>Pezizomycotina</taxon>
        <taxon>Leotiomycetes</taxon>
        <taxon>Helotiales</taxon>
        <taxon>Drepanopezizaceae</taxon>
        <taxon>Drepanopeziza</taxon>
    </lineage>
</organism>
<evidence type="ECO:0000313" key="4">
    <source>
        <dbReference type="Proteomes" id="UP000006753"/>
    </source>
</evidence>
<proteinExistence type="predicted"/>
<evidence type="ECO:0000313" key="3">
    <source>
        <dbReference type="EMBL" id="EKD17975.1"/>
    </source>
</evidence>
<dbReference type="OrthoDB" id="1911848at2759"/>
<dbReference type="HOGENOM" id="CLU_017444_0_0_1"/>
<feature type="domain" description="Prion-inhibition and propagation HeLo" evidence="2">
    <location>
        <begin position="10"/>
        <end position="207"/>
    </location>
</feature>
<accession>K1WJV1</accession>
<name>K1WJV1_MARBU</name>
<dbReference type="KEGG" id="mbe:MBM_03747"/>